<dbReference type="AlphaFoldDB" id="A0A803NLT0"/>
<reference evidence="1" key="2">
    <citation type="submission" date="2021-03" db="UniProtKB">
        <authorList>
            <consortium name="EnsemblPlants"/>
        </authorList>
    </citation>
    <scope>IDENTIFICATION</scope>
</reference>
<reference evidence="1" key="1">
    <citation type="submission" date="2018-11" db="EMBL/GenBank/DDBJ databases">
        <authorList>
            <person name="Grassa J C."/>
        </authorList>
    </citation>
    <scope>NUCLEOTIDE SEQUENCE [LARGE SCALE GENOMIC DNA]</scope>
</reference>
<name>A0A803NLT0_CANSA</name>
<organism evidence="1 2">
    <name type="scientific">Cannabis sativa</name>
    <name type="common">Hemp</name>
    <name type="synonym">Marijuana</name>
    <dbReference type="NCBI Taxonomy" id="3483"/>
    <lineage>
        <taxon>Eukaryota</taxon>
        <taxon>Viridiplantae</taxon>
        <taxon>Streptophyta</taxon>
        <taxon>Embryophyta</taxon>
        <taxon>Tracheophyta</taxon>
        <taxon>Spermatophyta</taxon>
        <taxon>Magnoliopsida</taxon>
        <taxon>eudicotyledons</taxon>
        <taxon>Gunneridae</taxon>
        <taxon>Pentapetalae</taxon>
        <taxon>rosids</taxon>
        <taxon>fabids</taxon>
        <taxon>Rosales</taxon>
        <taxon>Cannabaceae</taxon>
        <taxon>Cannabis</taxon>
    </lineage>
</organism>
<evidence type="ECO:0000313" key="1">
    <source>
        <dbReference type="EnsemblPlants" id="cds.evm.model.01.2592"/>
    </source>
</evidence>
<dbReference type="Gramene" id="evm.model.01.2592">
    <property type="protein sequence ID" value="cds.evm.model.01.2592"/>
    <property type="gene ID" value="evm.TU.01.2592"/>
</dbReference>
<evidence type="ECO:0000313" key="2">
    <source>
        <dbReference type="Proteomes" id="UP000596661"/>
    </source>
</evidence>
<sequence>MRLKGVVDTFHQDDILLVFDLATGSLSVEDDITWHYSKNVGLESLKQEKAESVALFNGKMDKLGTNGLGGFSRVGDSSGHVLASETHKQRGRFSVEMAESLAIHFGLQLA</sequence>
<protein>
    <submittedName>
        <fullName evidence="1">Uncharacterized protein</fullName>
    </submittedName>
</protein>
<dbReference type="EMBL" id="UZAU01000077">
    <property type="status" value="NOT_ANNOTATED_CDS"/>
    <property type="molecule type" value="Genomic_DNA"/>
</dbReference>
<keyword evidence="2" id="KW-1185">Reference proteome</keyword>
<proteinExistence type="predicted"/>
<dbReference type="EnsemblPlants" id="evm.model.01.2592">
    <property type="protein sequence ID" value="cds.evm.model.01.2592"/>
    <property type="gene ID" value="evm.TU.01.2592"/>
</dbReference>
<dbReference type="Proteomes" id="UP000596661">
    <property type="component" value="Chromosome 1"/>
</dbReference>
<accession>A0A803NLT0</accession>